<evidence type="ECO:0000313" key="1">
    <source>
        <dbReference type="EMBL" id="SJM28074.1"/>
    </source>
</evidence>
<dbReference type="EMBL" id="FUIG01000013">
    <property type="protein sequence ID" value="SJM28074.1"/>
    <property type="molecule type" value="Genomic_DNA"/>
</dbReference>
<sequence length="90" mass="10420">MLLSRSEACHQRVLRRRNRTCRYPARRRWEGVHCVAPSLVVLDCLSVRDMPVFLICSVDQCRPETRGERYVEGARVQSTASRLWTTETAA</sequence>
<keyword evidence="2" id="KW-1185">Reference proteome</keyword>
<protein>
    <submittedName>
        <fullName evidence="1">Uncharacterized protein</fullName>
    </submittedName>
</protein>
<dbReference type="AlphaFoldDB" id="A0A2P9AAD4"/>
<reference evidence="2" key="1">
    <citation type="submission" date="2016-12" db="EMBL/GenBank/DDBJ databases">
        <authorList>
            <person name="Brunel B."/>
        </authorList>
    </citation>
    <scope>NUCLEOTIDE SEQUENCE [LARGE SCALE GENOMIC DNA]</scope>
</reference>
<proteinExistence type="predicted"/>
<gene>
    <name evidence="1" type="ORF">BQ8482_110004</name>
</gene>
<organism evidence="1 2">
    <name type="scientific">Mesorhizobium delmotii</name>
    <dbReference type="NCBI Taxonomy" id="1631247"/>
    <lineage>
        <taxon>Bacteria</taxon>
        <taxon>Pseudomonadati</taxon>
        <taxon>Pseudomonadota</taxon>
        <taxon>Alphaproteobacteria</taxon>
        <taxon>Hyphomicrobiales</taxon>
        <taxon>Phyllobacteriaceae</taxon>
        <taxon>Mesorhizobium</taxon>
    </lineage>
</organism>
<name>A0A2P9AAD4_9HYPH</name>
<dbReference type="Proteomes" id="UP000245698">
    <property type="component" value="Unassembled WGS sequence"/>
</dbReference>
<evidence type="ECO:0000313" key="2">
    <source>
        <dbReference type="Proteomes" id="UP000245698"/>
    </source>
</evidence>
<accession>A0A2P9AAD4</accession>